<evidence type="ECO:0000313" key="3">
    <source>
        <dbReference type="Proteomes" id="UP000199208"/>
    </source>
</evidence>
<sequence length="98" mass="11078">MEAIGYLMLILMLILSVAEYVVRRELELEKKTIIGTGNVKMSRPSLVAIHGIFFSVVTSTVTIGKVIHPEYNKPLRDNVRTVMRYLGIPEDLFIRGTT</sequence>
<feature type="transmembrane region" description="Helical" evidence="1">
    <location>
        <begin position="6"/>
        <end position="22"/>
    </location>
</feature>
<proteinExistence type="predicted"/>
<name>A0A1G5S297_9FIRM</name>
<keyword evidence="1" id="KW-1133">Transmembrane helix</keyword>
<evidence type="ECO:0000256" key="1">
    <source>
        <dbReference type="SAM" id="Phobius"/>
    </source>
</evidence>
<keyword evidence="1" id="KW-0472">Membrane</keyword>
<dbReference type="Proteomes" id="UP000199208">
    <property type="component" value="Unassembled WGS sequence"/>
</dbReference>
<keyword evidence="3" id="KW-1185">Reference proteome</keyword>
<keyword evidence="1" id="KW-0812">Transmembrane</keyword>
<evidence type="ECO:0000313" key="2">
    <source>
        <dbReference type="EMBL" id="SCZ80494.1"/>
    </source>
</evidence>
<protein>
    <submittedName>
        <fullName evidence="2">Uncharacterized protein</fullName>
    </submittedName>
</protein>
<feature type="transmembrane region" description="Helical" evidence="1">
    <location>
        <begin position="46"/>
        <end position="67"/>
    </location>
</feature>
<gene>
    <name evidence="2" type="ORF">SAMN03080599_02299</name>
</gene>
<reference evidence="2 3" key="1">
    <citation type="submission" date="2016-10" db="EMBL/GenBank/DDBJ databases">
        <authorList>
            <person name="de Groot N.N."/>
        </authorList>
    </citation>
    <scope>NUCLEOTIDE SEQUENCE [LARGE SCALE GENOMIC DNA]</scope>
    <source>
        <strain evidence="2 3">DSM 2784</strain>
    </source>
</reference>
<organism evidence="2 3">
    <name type="scientific">Acidaminobacter hydrogenoformans DSM 2784</name>
    <dbReference type="NCBI Taxonomy" id="1120920"/>
    <lineage>
        <taxon>Bacteria</taxon>
        <taxon>Bacillati</taxon>
        <taxon>Bacillota</taxon>
        <taxon>Clostridia</taxon>
        <taxon>Peptostreptococcales</taxon>
        <taxon>Acidaminobacteraceae</taxon>
        <taxon>Acidaminobacter</taxon>
    </lineage>
</organism>
<dbReference type="EMBL" id="FMWL01000012">
    <property type="protein sequence ID" value="SCZ80494.1"/>
    <property type="molecule type" value="Genomic_DNA"/>
</dbReference>
<accession>A0A1G5S297</accession>
<dbReference type="AlphaFoldDB" id="A0A1G5S297"/>